<dbReference type="RefSeq" id="WP_167227683.1">
    <property type="nucleotide sequence ID" value="NZ_JAAQPH010000016.1"/>
</dbReference>
<dbReference type="AlphaFoldDB" id="A0A967F0D4"/>
<evidence type="ECO:0008006" key="4">
    <source>
        <dbReference type="Google" id="ProtNLM"/>
    </source>
</evidence>
<name>A0A967F0D4_9PROT</name>
<evidence type="ECO:0000313" key="3">
    <source>
        <dbReference type="Proteomes" id="UP000761264"/>
    </source>
</evidence>
<feature type="coiled-coil region" evidence="1">
    <location>
        <begin position="53"/>
        <end position="87"/>
    </location>
</feature>
<organism evidence="2 3">
    <name type="scientific">Pelagibius litoralis</name>
    <dbReference type="NCBI Taxonomy" id="374515"/>
    <lineage>
        <taxon>Bacteria</taxon>
        <taxon>Pseudomonadati</taxon>
        <taxon>Pseudomonadota</taxon>
        <taxon>Alphaproteobacteria</taxon>
        <taxon>Rhodospirillales</taxon>
        <taxon>Rhodovibrionaceae</taxon>
        <taxon>Pelagibius</taxon>
    </lineage>
</organism>
<keyword evidence="3" id="KW-1185">Reference proteome</keyword>
<gene>
    <name evidence="2" type="ORF">HBA54_19285</name>
</gene>
<reference evidence="2" key="1">
    <citation type="submission" date="2020-03" db="EMBL/GenBank/DDBJ databases">
        <title>Genome of Pelagibius litoralis DSM 21314T.</title>
        <authorList>
            <person name="Wang G."/>
        </authorList>
    </citation>
    <scope>NUCLEOTIDE SEQUENCE</scope>
    <source>
        <strain evidence="2">DSM 21314</strain>
    </source>
</reference>
<protein>
    <recommendedName>
        <fullName evidence="4">C2H2-type domain-containing protein</fullName>
    </recommendedName>
</protein>
<dbReference type="EMBL" id="JAAQPH010000016">
    <property type="protein sequence ID" value="NIA70747.1"/>
    <property type="molecule type" value="Genomic_DNA"/>
</dbReference>
<accession>A0A967F0D4</accession>
<comment type="caution">
    <text evidence="2">The sequence shown here is derived from an EMBL/GenBank/DDBJ whole genome shotgun (WGS) entry which is preliminary data.</text>
</comment>
<evidence type="ECO:0000313" key="2">
    <source>
        <dbReference type="EMBL" id="NIA70747.1"/>
    </source>
</evidence>
<evidence type="ECO:0000256" key="1">
    <source>
        <dbReference type="SAM" id="Coils"/>
    </source>
</evidence>
<proteinExistence type="predicted"/>
<sequence>MFDVVRIGGVECIGLACGTCGVHFAMPLVQYETHRKEGGYHTCPNGHSRGWSDRNCETAVDKIRRERDRLQQRQAQLQDQIEGERRRTAAAKGQVTKLKNRAAAGVCPCCNRSFVNLQRHMKTKHPDFAEGQKPDLKVVGKA</sequence>
<dbReference type="Proteomes" id="UP000761264">
    <property type="component" value="Unassembled WGS sequence"/>
</dbReference>
<keyword evidence="1" id="KW-0175">Coiled coil</keyword>